<evidence type="ECO:0000256" key="1">
    <source>
        <dbReference type="SAM" id="Phobius"/>
    </source>
</evidence>
<sequence>MFFFIILLALVILLMIIGRSSSSNLFLNSLAIVLLIIEFLYLVLILSDFIPRVLKYSFEYLGNMTSSIDVVVLVALITGFLTLLSSIFSKIFDGVIKRREYLAAKRESPYSDFINLINNVVLNQKNEYTNEQLMKDINDVNSKLILWGSPKVVKKWNIFRKNSLSAEQNENSQQNLLLLEEVMNQMRHDLGVKSVGKGDLLSVFINDVDRILNKNSNIKKP</sequence>
<keyword evidence="3" id="KW-1185">Reference proteome</keyword>
<feature type="transmembrane region" description="Helical" evidence="1">
    <location>
        <begin position="32"/>
        <end position="50"/>
    </location>
</feature>
<dbReference type="OrthoDB" id="4201760at2"/>
<evidence type="ECO:0000313" key="2">
    <source>
        <dbReference type="EMBL" id="RPA55527.1"/>
    </source>
</evidence>
<name>A0A3N4G2F0_9LACT</name>
<keyword evidence="1" id="KW-0812">Transmembrane</keyword>
<dbReference type="Proteomes" id="UP000273977">
    <property type="component" value="Unassembled WGS sequence"/>
</dbReference>
<dbReference type="RefSeq" id="WP_123781432.1">
    <property type="nucleotide sequence ID" value="NZ_RKMG01000058.1"/>
</dbReference>
<organism evidence="2 3">
    <name type="scientific">Aerococcus agrisoli</name>
    <dbReference type="NCBI Taxonomy" id="2487350"/>
    <lineage>
        <taxon>Bacteria</taxon>
        <taxon>Bacillati</taxon>
        <taxon>Bacillota</taxon>
        <taxon>Bacilli</taxon>
        <taxon>Lactobacillales</taxon>
        <taxon>Aerococcaceae</taxon>
        <taxon>Aerococcus</taxon>
    </lineage>
</organism>
<comment type="caution">
    <text evidence="2">The sequence shown here is derived from an EMBL/GenBank/DDBJ whole genome shotgun (WGS) entry which is preliminary data.</text>
</comment>
<proteinExistence type="predicted"/>
<evidence type="ECO:0000313" key="3">
    <source>
        <dbReference type="Proteomes" id="UP000273977"/>
    </source>
</evidence>
<gene>
    <name evidence="2" type="ORF">EF384_09450</name>
</gene>
<reference evidence="2 3" key="1">
    <citation type="submission" date="2018-11" db="EMBL/GenBank/DDBJ databases">
        <title>Aerococcus sp. SJQ22, whole genome shotgun sequence.</title>
        <authorList>
            <person name="Sun L."/>
            <person name="Gao X."/>
            <person name="Chen W."/>
            <person name="Huang K."/>
        </authorList>
    </citation>
    <scope>NUCLEOTIDE SEQUENCE [LARGE SCALE GENOMIC DNA]</scope>
    <source>
        <strain evidence="2 3">SJQ22</strain>
    </source>
</reference>
<protein>
    <submittedName>
        <fullName evidence="2">Uncharacterized protein</fullName>
    </submittedName>
</protein>
<feature type="transmembrane region" description="Helical" evidence="1">
    <location>
        <begin position="70"/>
        <end position="88"/>
    </location>
</feature>
<keyword evidence="1" id="KW-1133">Transmembrane helix</keyword>
<dbReference type="AlphaFoldDB" id="A0A3N4G2F0"/>
<accession>A0A3N4G2F0</accession>
<keyword evidence="1" id="KW-0472">Membrane</keyword>
<dbReference type="EMBL" id="RKMG01000058">
    <property type="protein sequence ID" value="RPA55527.1"/>
    <property type="molecule type" value="Genomic_DNA"/>
</dbReference>